<evidence type="ECO:0000313" key="3">
    <source>
        <dbReference type="Proteomes" id="UP000597444"/>
    </source>
</evidence>
<protein>
    <recommendedName>
        <fullName evidence="1">HTH cro/C1-type domain-containing protein</fullName>
    </recommendedName>
</protein>
<comment type="caution">
    <text evidence="2">The sequence shown here is derived from an EMBL/GenBank/DDBJ whole genome shotgun (WGS) entry which is preliminary data.</text>
</comment>
<accession>A0A8J3IX21</accession>
<evidence type="ECO:0000313" key="2">
    <source>
        <dbReference type="EMBL" id="GHO98382.1"/>
    </source>
</evidence>
<organism evidence="2 3">
    <name type="scientific">Reticulibacter mediterranei</name>
    <dbReference type="NCBI Taxonomy" id="2778369"/>
    <lineage>
        <taxon>Bacteria</taxon>
        <taxon>Bacillati</taxon>
        <taxon>Chloroflexota</taxon>
        <taxon>Ktedonobacteria</taxon>
        <taxon>Ktedonobacterales</taxon>
        <taxon>Reticulibacteraceae</taxon>
        <taxon>Reticulibacter</taxon>
    </lineage>
</organism>
<gene>
    <name evidence="2" type="ORF">KSF_084300</name>
</gene>
<dbReference type="EMBL" id="BNJK01000002">
    <property type="protein sequence ID" value="GHO98382.1"/>
    <property type="molecule type" value="Genomic_DNA"/>
</dbReference>
<feature type="domain" description="HTH cro/C1-type" evidence="1">
    <location>
        <begin position="1"/>
        <end position="52"/>
    </location>
</feature>
<reference evidence="2" key="1">
    <citation type="submission" date="2020-10" db="EMBL/GenBank/DDBJ databases">
        <title>Taxonomic study of unclassified bacteria belonging to the class Ktedonobacteria.</title>
        <authorList>
            <person name="Yabe S."/>
            <person name="Wang C.M."/>
            <person name="Zheng Y."/>
            <person name="Sakai Y."/>
            <person name="Cavaletti L."/>
            <person name="Monciardini P."/>
            <person name="Donadio S."/>
        </authorList>
    </citation>
    <scope>NUCLEOTIDE SEQUENCE</scope>
    <source>
        <strain evidence="2">ID150040</strain>
    </source>
</reference>
<dbReference type="InterPro" id="IPR001387">
    <property type="entry name" value="Cro/C1-type_HTH"/>
</dbReference>
<dbReference type="Pfam" id="PF13443">
    <property type="entry name" value="HTH_26"/>
    <property type="match status" value="1"/>
</dbReference>
<dbReference type="AlphaFoldDB" id="A0A8J3IX21"/>
<sequence>MTRYRLAQLTQIDFKNIDLIYKNPRKPVETETLGKIATVLGITDPNELLEIVLDEH</sequence>
<name>A0A8J3IX21_9CHLR</name>
<proteinExistence type="predicted"/>
<keyword evidence="3" id="KW-1185">Reference proteome</keyword>
<evidence type="ECO:0000259" key="1">
    <source>
        <dbReference type="Pfam" id="PF13443"/>
    </source>
</evidence>
<dbReference type="Proteomes" id="UP000597444">
    <property type="component" value="Unassembled WGS sequence"/>
</dbReference>